<proteinExistence type="predicted"/>
<gene>
    <name evidence="1" type="ORF">SAMN05443428_11169</name>
</gene>
<name>A0A1T4XQ58_9CLOT</name>
<accession>A0A1T4XQ58</accession>
<dbReference type="Proteomes" id="UP000190105">
    <property type="component" value="Unassembled WGS sequence"/>
</dbReference>
<dbReference type="OrthoDB" id="2083348at2"/>
<reference evidence="2" key="1">
    <citation type="submission" date="2017-02" db="EMBL/GenBank/DDBJ databases">
        <authorList>
            <person name="Varghese N."/>
            <person name="Submissions S."/>
        </authorList>
    </citation>
    <scope>NUCLEOTIDE SEQUENCE [LARGE SCALE GENOMIC DNA]</scope>
    <source>
        <strain evidence="2">USBA 833</strain>
    </source>
</reference>
<dbReference type="AlphaFoldDB" id="A0A1T4XQ58"/>
<sequence length="99" mass="11291">MNDDQAYNILKPFQNDFETMKLFQSVVGNMVQPDMFNRFDKTFGKTNNLMMLVNSFEIAEKTVDNLFNSKDTSLNSGVKLAMFMDSVSNIEKLADTVES</sequence>
<dbReference type="STRING" id="1147123.SAMN05443428_11169"/>
<protein>
    <submittedName>
        <fullName evidence="1">Uncharacterized protein</fullName>
    </submittedName>
</protein>
<evidence type="ECO:0000313" key="1">
    <source>
        <dbReference type="EMBL" id="SKA91493.1"/>
    </source>
</evidence>
<dbReference type="EMBL" id="FUYH01000011">
    <property type="protein sequence ID" value="SKA91493.1"/>
    <property type="molecule type" value="Genomic_DNA"/>
</dbReference>
<organism evidence="1 2">
    <name type="scientific">Caloramator quimbayensis</name>
    <dbReference type="NCBI Taxonomy" id="1147123"/>
    <lineage>
        <taxon>Bacteria</taxon>
        <taxon>Bacillati</taxon>
        <taxon>Bacillota</taxon>
        <taxon>Clostridia</taxon>
        <taxon>Eubacteriales</taxon>
        <taxon>Clostridiaceae</taxon>
        <taxon>Caloramator</taxon>
    </lineage>
</organism>
<evidence type="ECO:0000313" key="2">
    <source>
        <dbReference type="Proteomes" id="UP000190105"/>
    </source>
</evidence>
<keyword evidence="2" id="KW-1185">Reference proteome</keyword>